<accession>A0A554VAT1</accession>
<evidence type="ECO:0000313" key="2">
    <source>
        <dbReference type="Proteomes" id="UP000318833"/>
    </source>
</evidence>
<gene>
    <name evidence="1" type="ORF">FOF46_29440</name>
</gene>
<dbReference type="AlphaFoldDB" id="A0A554VAT1"/>
<evidence type="ECO:0000313" key="1">
    <source>
        <dbReference type="EMBL" id="TSE03393.1"/>
    </source>
</evidence>
<name>A0A554VAT1_9FLAO</name>
<dbReference type="OrthoDB" id="883020at2"/>
<keyword evidence="2" id="KW-1185">Reference proteome</keyword>
<sequence>MNLHCSTTWPDKMGKLKGEQTVFVPQILNSLYHNGLITADEITDYERRYYETTGLQFLCSERQKPHTIRWDKNNRWKSGMDIHFKIWTGSPYRSKTFQFAPVLMCTGVQEIEIIYSDEKLSDLYCMEPVVKIDGRPLTLEEVEKLAINDGFTDVQKFCWWFNKDFTGKIIHWTDLKY</sequence>
<reference evidence="1 2" key="1">
    <citation type="submission" date="2019-07" db="EMBL/GenBank/DDBJ databases">
        <title>The draft genome sequence of Aquimarina algiphila M91.</title>
        <authorList>
            <person name="Meng X."/>
        </authorList>
    </citation>
    <scope>NUCLEOTIDE SEQUENCE [LARGE SCALE GENOMIC DNA]</scope>
    <source>
        <strain evidence="1 2">M91</strain>
    </source>
</reference>
<proteinExistence type="predicted"/>
<comment type="caution">
    <text evidence="1">The sequence shown here is derived from an EMBL/GenBank/DDBJ whole genome shotgun (WGS) entry which is preliminary data.</text>
</comment>
<dbReference type="EMBL" id="VLNR01000114">
    <property type="protein sequence ID" value="TSE03393.1"/>
    <property type="molecule type" value="Genomic_DNA"/>
</dbReference>
<dbReference type="Proteomes" id="UP000318833">
    <property type="component" value="Unassembled WGS sequence"/>
</dbReference>
<protein>
    <submittedName>
        <fullName evidence="1">Uncharacterized protein</fullName>
    </submittedName>
</protein>
<dbReference type="RefSeq" id="WP_143919018.1">
    <property type="nucleotide sequence ID" value="NZ_CANMXV010000115.1"/>
</dbReference>
<organism evidence="1 2">
    <name type="scientific">Aquimarina algiphila</name>
    <dbReference type="NCBI Taxonomy" id="2047982"/>
    <lineage>
        <taxon>Bacteria</taxon>
        <taxon>Pseudomonadati</taxon>
        <taxon>Bacteroidota</taxon>
        <taxon>Flavobacteriia</taxon>
        <taxon>Flavobacteriales</taxon>
        <taxon>Flavobacteriaceae</taxon>
        <taxon>Aquimarina</taxon>
    </lineage>
</organism>